<feature type="region of interest" description="Disordered" evidence="1">
    <location>
        <begin position="1"/>
        <end position="21"/>
    </location>
</feature>
<dbReference type="Proteomes" id="UP000092460">
    <property type="component" value="Unassembled WGS sequence"/>
</dbReference>
<keyword evidence="2" id="KW-0812">Transmembrane</keyword>
<evidence type="ECO:0000256" key="1">
    <source>
        <dbReference type="SAM" id="MobiDB-lite"/>
    </source>
</evidence>
<feature type="transmembrane region" description="Helical" evidence="2">
    <location>
        <begin position="34"/>
        <end position="55"/>
    </location>
</feature>
<sequence>MPRTIRKPHKSVSGDSNNNGCKRSMTIKVCNFEFVGVGALCLFVCLLLLLLLLCLPIKKHPQKFDVVGIHKSFMSVPLAS</sequence>
<feature type="compositionally biased region" description="Basic residues" evidence="1">
    <location>
        <begin position="1"/>
        <end position="10"/>
    </location>
</feature>
<accession>A0A1B0B9S8</accession>
<dbReference type="VEuPathDB" id="VectorBase:GPPI023308"/>
<reference evidence="3" key="2">
    <citation type="submission" date="2020-05" db="UniProtKB">
        <authorList>
            <consortium name="EnsemblMetazoa"/>
        </authorList>
    </citation>
    <scope>IDENTIFICATION</scope>
    <source>
        <strain evidence="3">IAEA</strain>
    </source>
</reference>
<name>A0A1B0B9S8_9MUSC</name>
<dbReference type="EnsemblMetazoa" id="GPPI023308-RA">
    <property type="protein sequence ID" value="GPPI023308-PA"/>
    <property type="gene ID" value="GPPI023308"/>
</dbReference>
<organism evidence="3 4">
    <name type="scientific">Glossina palpalis gambiensis</name>
    <dbReference type="NCBI Taxonomy" id="67801"/>
    <lineage>
        <taxon>Eukaryota</taxon>
        <taxon>Metazoa</taxon>
        <taxon>Ecdysozoa</taxon>
        <taxon>Arthropoda</taxon>
        <taxon>Hexapoda</taxon>
        <taxon>Insecta</taxon>
        <taxon>Pterygota</taxon>
        <taxon>Neoptera</taxon>
        <taxon>Endopterygota</taxon>
        <taxon>Diptera</taxon>
        <taxon>Brachycera</taxon>
        <taxon>Muscomorpha</taxon>
        <taxon>Hippoboscoidea</taxon>
        <taxon>Glossinidae</taxon>
        <taxon>Glossina</taxon>
    </lineage>
</organism>
<protein>
    <recommendedName>
        <fullName evidence="5">Transmembrane protein</fullName>
    </recommendedName>
</protein>
<evidence type="ECO:0000313" key="3">
    <source>
        <dbReference type="EnsemblMetazoa" id="GPPI023308-PA"/>
    </source>
</evidence>
<keyword evidence="2" id="KW-1133">Transmembrane helix</keyword>
<proteinExistence type="predicted"/>
<evidence type="ECO:0000313" key="4">
    <source>
        <dbReference type="Proteomes" id="UP000092460"/>
    </source>
</evidence>
<keyword evidence="4" id="KW-1185">Reference proteome</keyword>
<keyword evidence="2" id="KW-0472">Membrane</keyword>
<reference evidence="4" key="1">
    <citation type="submission" date="2015-01" db="EMBL/GenBank/DDBJ databases">
        <authorList>
            <person name="Aksoy S."/>
            <person name="Warren W."/>
            <person name="Wilson R.K."/>
        </authorList>
    </citation>
    <scope>NUCLEOTIDE SEQUENCE [LARGE SCALE GENOMIC DNA]</scope>
    <source>
        <strain evidence="4">IAEA</strain>
    </source>
</reference>
<evidence type="ECO:0008006" key="5">
    <source>
        <dbReference type="Google" id="ProtNLM"/>
    </source>
</evidence>
<dbReference type="EMBL" id="JXJN01010547">
    <property type="status" value="NOT_ANNOTATED_CDS"/>
    <property type="molecule type" value="Genomic_DNA"/>
</dbReference>
<dbReference type="AlphaFoldDB" id="A0A1B0B9S8"/>
<evidence type="ECO:0000256" key="2">
    <source>
        <dbReference type="SAM" id="Phobius"/>
    </source>
</evidence>